<proteinExistence type="inferred from homology"/>
<keyword evidence="4" id="KW-0804">Transcription</keyword>
<dbReference type="InterPro" id="IPR036390">
    <property type="entry name" value="WH_DNA-bd_sf"/>
</dbReference>
<dbReference type="GO" id="GO:0045892">
    <property type="term" value="P:negative regulation of DNA-templated transcription"/>
    <property type="evidence" value="ECO:0007669"/>
    <property type="project" value="InterPro"/>
</dbReference>
<dbReference type="RefSeq" id="WP_112218108.1">
    <property type="nucleotide sequence ID" value="NZ_MVJN01000001.1"/>
</dbReference>
<accession>A0A364LN44</accession>
<dbReference type="Proteomes" id="UP000249458">
    <property type="component" value="Unassembled WGS sequence"/>
</dbReference>
<keyword evidence="2" id="KW-0805">Transcription regulation</keyword>
<evidence type="ECO:0000256" key="2">
    <source>
        <dbReference type="ARBA" id="ARBA00023015"/>
    </source>
</evidence>
<protein>
    <submittedName>
        <fullName evidence="5">Transcriptional regulator</fullName>
    </submittedName>
</protein>
<dbReference type="SUPFAM" id="SSF46785">
    <property type="entry name" value="Winged helix' DNA-binding domain"/>
    <property type="match status" value="1"/>
</dbReference>
<evidence type="ECO:0000313" key="5">
    <source>
        <dbReference type="EMBL" id="RAP38466.1"/>
    </source>
</evidence>
<dbReference type="Gene3D" id="1.10.10.10">
    <property type="entry name" value="Winged helix-like DNA-binding domain superfamily/Winged helix DNA-binding domain"/>
    <property type="match status" value="1"/>
</dbReference>
<dbReference type="PIRSF" id="PIRSF019455">
    <property type="entry name" value="CopR_AtkY"/>
    <property type="match status" value="1"/>
</dbReference>
<evidence type="ECO:0000256" key="1">
    <source>
        <dbReference type="ARBA" id="ARBA00011046"/>
    </source>
</evidence>
<dbReference type="AlphaFoldDB" id="A0A364LN44"/>
<dbReference type="EMBL" id="MVJN01000001">
    <property type="protein sequence ID" value="RAP38466.1"/>
    <property type="molecule type" value="Genomic_DNA"/>
</dbReference>
<evidence type="ECO:0000256" key="4">
    <source>
        <dbReference type="ARBA" id="ARBA00023163"/>
    </source>
</evidence>
<dbReference type="InterPro" id="IPR005650">
    <property type="entry name" value="BlaI_family"/>
</dbReference>
<comment type="caution">
    <text evidence="5">The sequence shown here is derived from an EMBL/GenBank/DDBJ whole genome shotgun (WGS) entry which is preliminary data.</text>
</comment>
<dbReference type="Pfam" id="PF03965">
    <property type="entry name" value="Penicillinase_R"/>
    <property type="match status" value="1"/>
</dbReference>
<dbReference type="GO" id="GO:0003677">
    <property type="term" value="F:DNA binding"/>
    <property type="evidence" value="ECO:0007669"/>
    <property type="project" value="UniProtKB-KW"/>
</dbReference>
<name>A0A364LN44_9GAMM</name>
<evidence type="ECO:0000256" key="3">
    <source>
        <dbReference type="ARBA" id="ARBA00023125"/>
    </source>
</evidence>
<dbReference type="InterPro" id="IPR036388">
    <property type="entry name" value="WH-like_DNA-bd_sf"/>
</dbReference>
<evidence type="ECO:0000313" key="6">
    <source>
        <dbReference type="Proteomes" id="UP000249458"/>
    </source>
</evidence>
<reference evidence="5 6" key="1">
    <citation type="submission" date="2017-02" db="EMBL/GenBank/DDBJ databases">
        <title>Legionella quilivanii strain from human: case report and whole genome sequencing analysis.</title>
        <authorList>
            <person name="Lalancette C."/>
            <person name="Leduc J.-M."/>
            <person name="Levesque S."/>
            <person name="Fournier E."/>
            <person name="Saoud J."/>
            <person name="Faucher S.P."/>
            <person name="Bernard K."/>
            <person name="Martineau C."/>
            <person name="Longtin J."/>
        </authorList>
    </citation>
    <scope>NUCLEOTIDE SEQUENCE [LARGE SCALE GENOMIC DNA]</scope>
    <source>
        <strain evidence="5 6">ID143958</strain>
    </source>
</reference>
<organism evidence="5 6">
    <name type="scientific">Legionella quinlivanii</name>
    <dbReference type="NCBI Taxonomy" id="45073"/>
    <lineage>
        <taxon>Bacteria</taxon>
        <taxon>Pseudomonadati</taxon>
        <taxon>Pseudomonadota</taxon>
        <taxon>Gammaproteobacteria</taxon>
        <taxon>Legionellales</taxon>
        <taxon>Legionellaceae</taxon>
        <taxon>Legionella</taxon>
    </lineage>
</organism>
<keyword evidence="3" id="KW-0238">DNA-binding</keyword>
<gene>
    <name evidence="5" type="ORF">B1207_00835</name>
</gene>
<comment type="similarity">
    <text evidence="1">Belongs to the BlaI transcriptional regulatory family.</text>
</comment>
<sequence>MPAHSTMAHERLLTEVELELMNIIWTLGNTTIKEVVSLLSKKRSLAYTTVATVFKVLEKKGFLKCQKSTHAHIFIPVVSKSDYESTCLDHVVTNVFDGEPLALVQRLLVANKLQQQDIQAIEKALKKLSTNENLTGIE</sequence>